<dbReference type="AlphaFoldDB" id="A0A645H230"/>
<organism evidence="1">
    <name type="scientific">bioreactor metagenome</name>
    <dbReference type="NCBI Taxonomy" id="1076179"/>
    <lineage>
        <taxon>unclassified sequences</taxon>
        <taxon>metagenomes</taxon>
        <taxon>ecological metagenomes</taxon>
    </lineage>
</organism>
<name>A0A645H230_9ZZZZ</name>
<comment type="caution">
    <text evidence="1">The sequence shown here is derived from an EMBL/GenBank/DDBJ whole genome shotgun (WGS) entry which is preliminary data.</text>
</comment>
<sequence length="77" mass="8699">MLNKNKTVAEISARLKRTVDGIKTRRKILLGITYTPRPKEVKSVKKKASMSVREVSKAARESNMSYGEYVARMDGLI</sequence>
<protein>
    <submittedName>
        <fullName evidence="1">Uncharacterized protein</fullName>
    </submittedName>
</protein>
<evidence type="ECO:0000313" key="1">
    <source>
        <dbReference type="EMBL" id="MPN32402.1"/>
    </source>
</evidence>
<accession>A0A645H230</accession>
<gene>
    <name evidence="1" type="ORF">SDC9_179880</name>
</gene>
<dbReference type="EMBL" id="VSSQ01084396">
    <property type="protein sequence ID" value="MPN32402.1"/>
    <property type="molecule type" value="Genomic_DNA"/>
</dbReference>
<proteinExistence type="predicted"/>
<reference evidence="1" key="1">
    <citation type="submission" date="2019-08" db="EMBL/GenBank/DDBJ databases">
        <authorList>
            <person name="Kucharzyk K."/>
            <person name="Murdoch R.W."/>
            <person name="Higgins S."/>
            <person name="Loffler F."/>
        </authorList>
    </citation>
    <scope>NUCLEOTIDE SEQUENCE</scope>
</reference>